<gene>
    <name evidence="1" type="ORF">MNEG_7632</name>
</gene>
<sequence>MRWTNAVRGEAEALDLTLYDKPVPLARQPVVGPGGPKLMFKNDQERKCFHSKSWEEREACETAAMELCLDEADAVCDDHAANFCSLVLERDRAG</sequence>
<protein>
    <submittedName>
        <fullName evidence="1">Uncharacterized protein</fullName>
    </submittedName>
</protein>
<dbReference type="EMBL" id="KK101587">
    <property type="protein sequence ID" value="KIZ00329.1"/>
    <property type="molecule type" value="Genomic_DNA"/>
</dbReference>
<evidence type="ECO:0000313" key="2">
    <source>
        <dbReference type="Proteomes" id="UP000054498"/>
    </source>
</evidence>
<dbReference type="KEGG" id="mng:MNEG_7632"/>
<dbReference type="AlphaFoldDB" id="A0A0D2KYN9"/>
<reference evidence="1 2" key="1">
    <citation type="journal article" date="2013" name="BMC Genomics">
        <title>Reconstruction of the lipid metabolism for the microalga Monoraphidium neglectum from its genome sequence reveals characteristics suitable for biofuel production.</title>
        <authorList>
            <person name="Bogen C."/>
            <person name="Al-Dilaimi A."/>
            <person name="Albersmeier A."/>
            <person name="Wichmann J."/>
            <person name="Grundmann M."/>
            <person name="Rupp O."/>
            <person name="Lauersen K.J."/>
            <person name="Blifernez-Klassen O."/>
            <person name="Kalinowski J."/>
            <person name="Goesmann A."/>
            <person name="Mussgnug J.H."/>
            <person name="Kruse O."/>
        </authorList>
    </citation>
    <scope>NUCLEOTIDE SEQUENCE [LARGE SCALE GENOMIC DNA]</scope>
    <source>
        <strain evidence="1 2">SAG 48.87</strain>
    </source>
</reference>
<dbReference type="Proteomes" id="UP000054498">
    <property type="component" value="Unassembled WGS sequence"/>
</dbReference>
<proteinExistence type="predicted"/>
<name>A0A0D2KYN9_9CHLO</name>
<keyword evidence="2" id="KW-1185">Reference proteome</keyword>
<dbReference type="RefSeq" id="XP_013899348.1">
    <property type="nucleotide sequence ID" value="XM_014043894.1"/>
</dbReference>
<organism evidence="1 2">
    <name type="scientific">Monoraphidium neglectum</name>
    <dbReference type="NCBI Taxonomy" id="145388"/>
    <lineage>
        <taxon>Eukaryota</taxon>
        <taxon>Viridiplantae</taxon>
        <taxon>Chlorophyta</taxon>
        <taxon>core chlorophytes</taxon>
        <taxon>Chlorophyceae</taxon>
        <taxon>CS clade</taxon>
        <taxon>Sphaeropleales</taxon>
        <taxon>Selenastraceae</taxon>
        <taxon>Monoraphidium</taxon>
    </lineage>
</organism>
<accession>A0A0D2KYN9</accession>
<evidence type="ECO:0000313" key="1">
    <source>
        <dbReference type="EMBL" id="KIZ00329.1"/>
    </source>
</evidence>
<dbReference type="GeneID" id="25740508"/>
<dbReference type="OrthoDB" id="1928518at2759"/>